<reference evidence="5 6" key="1">
    <citation type="submission" date="2015-02" db="EMBL/GenBank/DDBJ databases">
        <title>Draft genome of a novel marine cyanobacterium (Chroococcales) isolated from South Atlantic Ocean.</title>
        <authorList>
            <person name="Rigonato J."/>
            <person name="Alvarenga D.O."/>
            <person name="Branco L.H."/>
            <person name="Varani A.M."/>
            <person name="Brandini F.P."/>
            <person name="Fiore M.F."/>
        </authorList>
    </citation>
    <scope>NUCLEOTIDE SEQUENCE [LARGE SCALE GENOMIC DNA]</scope>
    <source>
        <strain evidence="5 6">CENA595</strain>
    </source>
</reference>
<feature type="domain" description="Protein kinase" evidence="4">
    <location>
        <begin position="16"/>
        <end position="269"/>
    </location>
</feature>
<keyword evidence="6" id="KW-1185">Reference proteome</keyword>
<evidence type="ECO:0000256" key="2">
    <source>
        <dbReference type="ARBA" id="ARBA00022840"/>
    </source>
</evidence>
<dbReference type="Pfam" id="PF00069">
    <property type="entry name" value="Pkinase"/>
    <property type="match status" value="1"/>
</dbReference>
<name>A0A0D8ZR19_9CYAN</name>
<keyword evidence="5" id="KW-0418">Kinase</keyword>
<dbReference type="PANTHER" id="PTHR24348">
    <property type="entry name" value="SERINE/THREONINE-PROTEIN KINASE UNC-51-RELATED"/>
    <property type="match status" value="1"/>
</dbReference>
<keyword evidence="1 3" id="KW-0547">Nucleotide-binding</keyword>
<dbReference type="InterPro" id="IPR000719">
    <property type="entry name" value="Prot_kinase_dom"/>
</dbReference>
<comment type="caution">
    <text evidence="5">The sequence shown here is derived from an EMBL/GenBank/DDBJ whole genome shotgun (WGS) entry which is preliminary data.</text>
</comment>
<dbReference type="Proteomes" id="UP000032452">
    <property type="component" value="Unassembled WGS sequence"/>
</dbReference>
<dbReference type="SMART" id="SM00220">
    <property type="entry name" value="S_TKc"/>
    <property type="match status" value="1"/>
</dbReference>
<sequence>MNEPIKQVQQLSQSKYRVLELVGHGQFGRVYRAIHQPSGKVFALKELDKKRFPTHKFLREMVFLTSLQHPNVVTFQGLEHTPTGRYIVMDYCEGGDLRSLMKSEGQLSLAQSLRLVADVLAGLDHVHSRKIIHRDIKPENILLSHTEGGLIARISDFGLSRLCNELCADKQDDCNGSPAYMAPERFYGQYSHASDLYAVGVMLFELVTGDRPFSGLPQELMSAHLNQAVTIPDTVPFLLRSTITTALQKLPLRRFRSTSEMLKSIQIAMEVVNLAEGDKFQPQSVDELGALFH</sequence>
<evidence type="ECO:0000313" key="5">
    <source>
        <dbReference type="EMBL" id="KJH70949.1"/>
    </source>
</evidence>
<proteinExistence type="predicted"/>
<dbReference type="PROSITE" id="PS00107">
    <property type="entry name" value="PROTEIN_KINASE_ATP"/>
    <property type="match status" value="1"/>
</dbReference>
<accession>A0A0D8ZR19</accession>
<keyword evidence="2 3" id="KW-0067">ATP-binding</keyword>
<dbReference type="AlphaFoldDB" id="A0A0D8ZR19"/>
<dbReference type="OrthoDB" id="9788659at2"/>
<dbReference type="CDD" id="cd14014">
    <property type="entry name" value="STKc_PknB_like"/>
    <property type="match status" value="1"/>
</dbReference>
<dbReference type="EMBL" id="JYON01000016">
    <property type="protein sequence ID" value="KJH70949.1"/>
    <property type="molecule type" value="Genomic_DNA"/>
</dbReference>
<dbReference type="PATRIC" id="fig|1618023.3.peg.71"/>
<dbReference type="InterPro" id="IPR011009">
    <property type="entry name" value="Kinase-like_dom_sf"/>
</dbReference>
<dbReference type="PANTHER" id="PTHR24348:SF72">
    <property type="entry name" value="SERINE_THREONINE PROTEIN KINASE"/>
    <property type="match status" value="1"/>
</dbReference>
<dbReference type="GO" id="GO:0004674">
    <property type="term" value="F:protein serine/threonine kinase activity"/>
    <property type="evidence" value="ECO:0007669"/>
    <property type="project" value="UniProtKB-KW"/>
</dbReference>
<dbReference type="STRING" id="1618023.UH38_15265"/>
<dbReference type="InterPro" id="IPR017441">
    <property type="entry name" value="Protein_kinase_ATP_BS"/>
</dbReference>
<dbReference type="Gene3D" id="1.10.510.10">
    <property type="entry name" value="Transferase(Phosphotransferase) domain 1"/>
    <property type="match status" value="1"/>
</dbReference>
<evidence type="ECO:0000256" key="3">
    <source>
        <dbReference type="PROSITE-ProRule" id="PRU10141"/>
    </source>
</evidence>
<dbReference type="PROSITE" id="PS50011">
    <property type="entry name" value="PROTEIN_KINASE_DOM"/>
    <property type="match status" value="1"/>
</dbReference>
<dbReference type="GO" id="GO:0005737">
    <property type="term" value="C:cytoplasm"/>
    <property type="evidence" value="ECO:0007669"/>
    <property type="project" value="TreeGrafter"/>
</dbReference>
<dbReference type="PROSITE" id="PS00108">
    <property type="entry name" value="PROTEIN_KINASE_ST"/>
    <property type="match status" value="1"/>
</dbReference>
<dbReference type="SUPFAM" id="SSF56112">
    <property type="entry name" value="Protein kinase-like (PK-like)"/>
    <property type="match status" value="1"/>
</dbReference>
<dbReference type="InterPro" id="IPR045269">
    <property type="entry name" value="Atg1-like"/>
</dbReference>
<dbReference type="GO" id="GO:0005524">
    <property type="term" value="F:ATP binding"/>
    <property type="evidence" value="ECO:0007669"/>
    <property type="project" value="UniProtKB-UniRule"/>
</dbReference>
<gene>
    <name evidence="5" type="ORF">UH38_15265</name>
</gene>
<protein>
    <submittedName>
        <fullName evidence="5">Serine/threonine protein kinase</fullName>
    </submittedName>
</protein>
<keyword evidence="5" id="KW-0723">Serine/threonine-protein kinase</keyword>
<evidence type="ECO:0000313" key="6">
    <source>
        <dbReference type="Proteomes" id="UP000032452"/>
    </source>
</evidence>
<keyword evidence="5" id="KW-0808">Transferase</keyword>
<evidence type="ECO:0000259" key="4">
    <source>
        <dbReference type="PROSITE" id="PS50011"/>
    </source>
</evidence>
<evidence type="ECO:0000256" key="1">
    <source>
        <dbReference type="ARBA" id="ARBA00022741"/>
    </source>
</evidence>
<feature type="binding site" evidence="3">
    <location>
        <position position="45"/>
    </location>
    <ligand>
        <name>ATP</name>
        <dbReference type="ChEBI" id="CHEBI:30616"/>
    </ligand>
</feature>
<dbReference type="RefSeq" id="WP_045055538.1">
    <property type="nucleotide sequence ID" value="NZ_CAWMDP010000001.1"/>
</dbReference>
<organism evidence="5 6">
    <name type="scientific">Aliterella atlantica CENA595</name>
    <dbReference type="NCBI Taxonomy" id="1618023"/>
    <lineage>
        <taxon>Bacteria</taxon>
        <taxon>Bacillati</taxon>
        <taxon>Cyanobacteriota</taxon>
        <taxon>Cyanophyceae</taxon>
        <taxon>Chroococcidiopsidales</taxon>
        <taxon>Aliterellaceae</taxon>
        <taxon>Aliterella</taxon>
    </lineage>
</organism>
<dbReference type="InterPro" id="IPR008271">
    <property type="entry name" value="Ser/Thr_kinase_AS"/>
</dbReference>